<evidence type="ECO:0000313" key="6">
    <source>
        <dbReference type="EMBL" id="KAK9090066.1"/>
    </source>
</evidence>
<dbReference type="Gene3D" id="4.10.410.60">
    <property type="match status" value="1"/>
</dbReference>
<keyword evidence="2 4" id="KW-0689">Ribosomal protein</keyword>
<dbReference type="GO" id="GO:0005840">
    <property type="term" value="C:ribosome"/>
    <property type="evidence" value="ECO:0007669"/>
    <property type="project" value="UniProtKB-KW"/>
</dbReference>
<reference evidence="6 7" key="1">
    <citation type="submission" date="2024-01" db="EMBL/GenBank/DDBJ databases">
        <title>Genome assemblies of Stephania.</title>
        <authorList>
            <person name="Yang L."/>
        </authorList>
    </citation>
    <scope>NUCLEOTIDE SEQUENCE [LARGE SCALE GENOMIC DNA]</scope>
    <source>
        <strain evidence="6">QJT</strain>
        <tissue evidence="6">Leaf</tissue>
    </source>
</reference>
<organism evidence="6 7">
    <name type="scientific">Stephania japonica</name>
    <dbReference type="NCBI Taxonomy" id="461633"/>
    <lineage>
        <taxon>Eukaryota</taxon>
        <taxon>Viridiplantae</taxon>
        <taxon>Streptophyta</taxon>
        <taxon>Embryophyta</taxon>
        <taxon>Tracheophyta</taxon>
        <taxon>Spermatophyta</taxon>
        <taxon>Magnoliopsida</taxon>
        <taxon>Ranunculales</taxon>
        <taxon>Menispermaceae</taxon>
        <taxon>Menispermoideae</taxon>
        <taxon>Cissampelideae</taxon>
        <taxon>Stephania</taxon>
    </lineage>
</organism>
<proteinExistence type="inferred from homology"/>
<feature type="compositionally biased region" description="Basic residues" evidence="5">
    <location>
        <begin position="131"/>
        <end position="149"/>
    </location>
</feature>
<protein>
    <recommendedName>
        <fullName evidence="4">50S ribosomal protein L35</fullName>
    </recommendedName>
</protein>
<dbReference type="InterPro" id="IPR021137">
    <property type="entry name" value="Ribosomal_bL35-like"/>
</dbReference>
<gene>
    <name evidence="6" type="ORF">Sjap_023243</name>
</gene>
<dbReference type="PRINTS" id="PR00064">
    <property type="entry name" value="RIBOSOMALL35"/>
</dbReference>
<evidence type="ECO:0000256" key="2">
    <source>
        <dbReference type="ARBA" id="ARBA00022980"/>
    </source>
</evidence>
<dbReference type="GO" id="GO:1990904">
    <property type="term" value="C:ribonucleoprotein complex"/>
    <property type="evidence" value="ECO:0007669"/>
    <property type="project" value="UniProtKB-KW"/>
</dbReference>
<dbReference type="GO" id="GO:0006412">
    <property type="term" value="P:translation"/>
    <property type="evidence" value="ECO:0007669"/>
    <property type="project" value="InterPro"/>
</dbReference>
<keyword evidence="3 4" id="KW-0687">Ribonucleoprotein</keyword>
<dbReference type="SUPFAM" id="SSF143034">
    <property type="entry name" value="L35p-like"/>
    <property type="match status" value="1"/>
</dbReference>
<dbReference type="HAMAP" id="MF_00514">
    <property type="entry name" value="Ribosomal_bL35"/>
    <property type="match status" value="1"/>
</dbReference>
<evidence type="ECO:0000313" key="7">
    <source>
        <dbReference type="Proteomes" id="UP001417504"/>
    </source>
</evidence>
<evidence type="ECO:0000256" key="5">
    <source>
        <dbReference type="SAM" id="MobiDB-lite"/>
    </source>
</evidence>
<keyword evidence="7" id="KW-1185">Reference proteome</keyword>
<evidence type="ECO:0000256" key="3">
    <source>
        <dbReference type="ARBA" id="ARBA00023274"/>
    </source>
</evidence>
<dbReference type="PANTHER" id="PTHR36400">
    <property type="entry name" value="RIBOSOMAL PROTEIN L35"/>
    <property type="match status" value="1"/>
</dbReference>
<name>A0AAP0EB87_9MAGN</name>
<dbReference type="Proteomes" id="UP001417504">
    <property type="component" value="Unassembled WGS sequence"/>
</dbReference>
<dbReference type="PANTHER" id="PTHR36400:SF1">
    <property type="entry name" value="RIBOSOMAL PROTEIN L35"/>
    <property type="match status" value="1"/>
</dbReference>
<evidence type="ECO:0000256" key="1">
    <source>
        <dbReference type="ARBA" id="ARBA00006598"/>
    </source>
</evidence>
<evidence type="ECO:0000256" key="4">
    <source>
        <dbReference type="RuleBase" id="RU000568"/>
    </source>
</evidence>
<dbReference type="EMBL" id="JBBNAE010000010">
    <property type="protein sequence ID" value="KAK9090066.1"/>
    <property type="molecule type" value="Genomic_DNA"/>
</dbReference>
<comment type="caution">
    <text evidence="6">The sequence shown here is derived from an EMBL/GenBank/DDBJ whole genome shotgun (WGS) entry which is preliminary data.</text>
</comment>
<dbReference type="InterPro" id="IPR037229">
    <property type="entry name" value="Ribosomal_bL35_sf"/>
</dbReference>
<dbReference type="GO" id="GO:0003735">
    <property type="term" value="F:structural constituent of ribosome"/>
    <property type="evidence" value="ECO:0007669"/>
    <property type="project" value="InterPro"/>
</dbReference>
<dbReference type="AlphaFoldDB" id="A0AAP0EB87"/>
<comment type="similarity">
    <text evidence="1 4">Belongs to the bacterial ribosomal protein bL35 family.</text>
</comment>
<dbReference type="Pfam" id="PF01632">
    <property type="entry name" value="Ribosomal_L35p"/>
    <property type="match status" value="1"/>
</dbReference>
<sequence>MMQRWLSKIRAFSSIASNSRRAFLQSKPPHLQSLSFSVNDSLFRPSFVVPVKNQYRMVGLGLQSALTTPLVSSSNGVFWARLKEKRIKKLNRKRPVTPTKSKVKKIKMKTYSSFKLRFRPMKDGQIRRWHAGKRHNAHLKSQKAKRRLRKPDVVHPAYATVMKKLNFFA</sequence>
<dbReference type="InterPro" id="IPR001706">
    <property type="entry name" value="Ribosomal_bL35"/>
</dbReference>
<accession>A0AAP0EB87</accession>
<feature type="region of interest" description="Disordered" evidence="5">
    <location>
        <begin position="131"/>
        <end position="150"/>
    </location>
</feature>